<dbReference type="AlphaFoldDB" id="A0A0H5Q4Y7"/>
<sequence>MADKRKIDVSLNLYPDDLKDFTLKAGNVGLTIGELLENFIGDLIASSHTRNGSDECDRAQAWFERCWFGMFPEDTFLHYLIEWGMLESFIDEVEYTDQLKDELKEEQEAAEPDNEAIEDIKADIAWHEAEIKDIYKEYADRHHEQPPQDFETGKAAVMKWYEDNREYIRGY</sequence>
<reference evidence="1" key="2">
    <citation type="submission" date="2015-07" db="EMBL/GenBank/DDBJ databases">
        <title>Plasmids, circular viruses and viroids from rat gut.</title>
        <authorList>
            <person name="Jorgensen T.J."/>
            <person name="Hansen M.A."/>
            <person name="Xu Z."/>
            <person name="Tabak M.A."/>
            <person name="Sorensen S.J."/>
            <person name="Hansen L.H."/>
        </authorList>
    </citation>
    <scope>NUCLEOTIDE SEQUENCE</scope>
    <source>
        <plasmid evidence="1">pRGFK1329</plasmid>
    </source>
</reference>
<evidence type="ECO:0000313" key="1">
    <source>
        <dbReference type="EMBL" id="CRY96923.1"/>
    </source>
</evidence>
<organism evidence="1">
    <name type="scientific">uncultured prokaryote</name>
    <dbReference type="NCBI Taxonomy" id="198431"/>
    <lineage>
        <taxon>unclassified sequences</taxon>
        <taxon>environmental samples</taxon>
    </lineage>
</organism>
<dbReference type="EMBL" id="LN853895">
    <property type="protein sequence ID" value="CRY96923.1"/>
    <property type="molecule type" value="Genomic_DNA"/>
</dbReference>
<name>A0A0H5Q4Y7_9ZZZZ</name>
<protein>
    <recommendedName>
        <fullName evidence="2">Molecular chaperone GrpE</fullName>
    </recommendedName>
</protein>
<keyword evidence="1" id="KW-0614">Plasmid</keyword>
<proteinExistence type="predicted"/>
<evidence type="ECO:0008006" key="2">
    <source>
        <dbReference type="Google" id="ProtNLM"/>
    </source>
</evidence>
<reference evidence="1" key="1">
    <citation type="submission" date="2015-06" db="EMBL/GenBank/DDBJ databases">
        <authorList>
            <person name="Joergensen T."/>
        </authorList>
    </citation>
    <scope>NUCLEOTIDE SEQUENCE</scope>
    <source>
        <plasmid evidence="1">pRGFK1329</plasmid>
    </source>
</reference>
<accession>A0A0H5Q4Y7</accession>
<geneLocation type="plasmid" evidence="1">
    <name>pRGFK1329</name>
</geneLocation>